<evidence type="ECO:0000313" key="1">
    <source>
        <dbReference type="EMBL" id="MDX8336638.1"/>
    </source>
</evidence>
<comment type="caution">
    <text evidence="1">The sequence shown here is derived from an EMBL/GenBank/DDBJ whole genome shotgun (WGS) entry which is preliminary data.</text>
</comment>
<reference evidence="2" key="1">
    <citation type="submission" date="2023-07" db="EMBL/GenBank/DDBJ databases">
        <authorList>
            <person name="Colorado M.A."/>
            <person name="Villamil L.M."/>
            <person name="Melo J.F."/>
            <person name="Rodriguez J.A."/>
            <person name="Ruiz R.Y."/>
        </authorList>
    </citation>
    <scope>NUCLEOTIDE SEQUENCE [LARGE SCALE GENOMIC DNA]</scope>
    <source>
        <strain evidence="2">C33</strain>
    </source>
</reference>
<sequence length="78" mass="9464">MKFGMMNYYEALTFLEELEEENDVDLDFYKAKLEEESEDEFELVYYQDDEEFWSLESITKNYVLLNYEGLAEIMKGNE</sequence>
<proteinExistence type="predicted"/>
<accession>A0ABU4WDQ7</accession>
<name>A0ABU4WDQ7_9FUSO</name>
<keyword evidence="2" id="KW-1185">Reference proteome</keyword>
<evidence type="ECO:0000313" key="2">
    <source>
        <dbReference type="Proteomes" id="UP001279681"/>
    </source>
</evidence>
<dbReference type="Proteomes" id="UP001279681">
    <property type="component" value="Unassembled WGS sequence"/>
</dbReference>
<gene>
    <name evidence="1" type="ORF">RFV38_09030</name>
</gene>
<protein>
    <submittedName>
        <fullName evidence="1">Uncharacterized protein</fullName>
    </submittedName>
</protein>
<dbReference type="RefSeq" id="WP_320314023.1">
    <property type="nucleotide sequence ID" value="NZ_JAVIKH010000011.1"/>
</dbReference>
<dbReference type="EMBL" id="JAVIKH010000011">
    <property type="protein sequence ID" value="MDX8336638.1"/>
    <property type="molecule type" value="Genomic_DNA"/>
</dbReference>
<organism evidence="1 2">
    <name type="scientific">Candidatus Cetobacterium colombiensis</name>
    <dbReference type="NCBI Taxonomy" id="3073100"/>
    <lineage>
        <taxon>Bacteria</taxon>
        <taxon>Fusobacteriati</taxon>
        <taxon>Fusobacteriota</taxon>
        <taxon>Fusobacteriia</taxon>
        <taxon>Fusobacteriales</taxon>
        <taxon>Fusobacteriaceae</taxon>
        <taxon>Cetobacterium</taxon>
    </lineage>
</organism>